<name>A0ABW4FS01_9PSEU</name>
<evidence type="ECO:0000256" key="3">
    <source>
        <dbReference type="ARBA" id="ARBA00023163"/>
    </source>
</evidence>
<dbReference type="InterPro" id="IPR000524">
    <property type="entry name" value="Tscrpt_reg_HTH_GntR"/>
</dbReference>
<keyword evidence="2" id="KW-0238">DNA-binding</keyword>
<dbReference type="Gene3D" id="3.40.1410.10">
    <property type="entry name" value="Chorismate lyase-like"/>
    <property type="match status" value="1"/>
</dbReference>
<evidence type="ECO:0000256" key="2">
    <source>
        <dbReference type="ARBA" id="ARBA00023125"/>
    </source>
</evidence>
<dbReference type="SMART" id="SM00345">
    <property type="entry name" value="HTH_GNTR"/>
    <property type="match status" value="1"/>
</dbReference>
<dbReference type="SUPFAM" id="SSF64288">
    <property type="entry name" value="Chorismate lyase-like"/>
    <property type="match status" value="1"/>
</dbReference>
<dbReference type="Gene3D" id="1.10.10.10">
    <property type="entry name" value="Winged helix-like DNA-binding domain superfamily/Winged helix DNA-binding domain"/>
    <property type="match status" value="1"/>
</dbReference>
<dbReference type="Pfam" id="PF00392">
    <property type="entry name" value="GntR"/>
    <property type="match status" value="1"/>
</dbReference>
<dbReference type="EMBL" id="JBHUCP010000023">
    <property type="protein sequence ID" value="MFD1533067.1"/>
    <property type="molecule type" value="Genomic_DNA"/>
</dbReference>
<protein>
    <submittedName>
        <fullName evidence="5">GntR family transcriptional regulator</fullName>
    </submittedName>
</protein>
<dbReference type="InterPro" id="IPR028978">
    <property type="entry name" value="Chorismate_lyase_/UTRA_dom_sf"/>
</dbReference>
<reference evidence="6" key="1">
    <citation type="journal article" date="2019" name="Int. J. Syst. Evol. Microbiol.">
        <title>The Global Catalogue of Microorganisms (GCM) 10K type strain sequencing project: providing services to taxonomists for standard genome sequencing and annotation.</title>
        <authorList>
            <consortium name="The Broad Institute Genomics Platform"/>
            <consortium name="The Broad Institute Genome Sequencing Center for Infectious Disease"/>
            <person name="Wu L."/>
            <person name="Ma J."/>
        </authorList>
    </citation>
    <scope>NUCLEOTIDE SEQUENCE [LARGE SCALE GENOMIC DNA]</scope>
    <source>
        <strain evidence="6">JCM 12165</strain>
    </source>
</reference>
<dbReference type="RefSeq" id="WP_343983273.1">
    <property type="nucleotide sequence ID" value="NZ_BAAAJG010000016.1"/>
</dbReference>
<keyword evidence="6" id="KW-1185">Reference proteome</keyword>
<dbReference type="PROSITE" id="PS50949">
    <property type="entry name" value="HTH_GNTR"/>
    <property type="match status" value="1"/>
</dbReference>
<proteinExistence type="predicted"/>
<feature type="domain" description="HTH gntR-type" evidence="4">
    <location>
        <begin position="14"/>
        <end position="81"/>
    </location>
</feature>
<keyword evidence="3" id="KW-0804">Transcription</keyword>
<dbReference type="CDD" id="cd07377">
    <property type="entry name" value="WHTH_GntR"/>
    <property type="match status" value="1"/>
</dbReference>
<evidence type="ECO:0000256" key="1">
    <source>
        <dbReference type="ARBA" id="ARBA00023015"/>
    </source>
</evidence>
<dbReference type="InterPro" id="IPR036390">
    <property type="entry name" value="WH_DNA-bd_sf"/>
</dbReference>
<dbReference type="SUPFAM" id="SSF46785">
    <property type="entry name" value="Winged helix' DNA-binding domain"/>
    <property type="match status" value="1"/>
</dbReference>
<dbReference type="PRINTS" id="PR00035">
    <property type="entry name" value="HTHGNTR"/>
</dbReference>
<evidence type="ECO:0000313" key="6">
    <source>
        <dbReference type="Proteomes" id="UP001597145"/>
    </source>
</evidence>
<dbReference type="Proteomes" id="UP001597145">
    <property type="component" value="Unassembled WGS sequence"/>
</dbReference>
<dbReference type="PANTHER" id="PTHR44846">
    <property type="entry name" value="MANNOSYL-D-GLYCERATE TRANSPORT/METABOLISM SYSTEM REPRESSOR MNGR-RELATED"/>
    <property type="match status" value="1"/>
</dbReference>
<comment type="caution">
    <text evidence="5">The sequence shown here is derived from an EMBL/GenBank/DDBJ whole genome shotgun (WGS) entry which is preliminary data.</text>
</comment>
<dbReference type="InterPro" id="IPR050679">
    <property type="entry name" value="Bact_HTH_transcr_reg"/>
</dbReference>
<accession>A0ABW4FS01</accession>
<dbReference type="InterPro" id="IPR011663">
    <property type="entry name" value="UTRA"/>
</dbReference>
<organism evidence="5 6">
    <name type="scientific">Pseudonocardia aurantiaca</name>
    <dbReference type="NCBI Taxonomy" id="75290"/>
    <lineage>
        <taxon>Bacteria</taxon>
        <taxon>Bacillati</taxon>
        <taxon>Actinomycetota</taxon>
        <taxon>Actinomycetes</taxon>
        <taxon>Pseudonocardiales</taxon>
        <taxon>Pseudonocardiaceae</taxon>
        <taxon>Pseudonocardia</taxon>
    </lineage>
</organism>
<dbReference type="InterPro" id="IPR036388">
    <property type="entry name" value="WH-like_DNA-bd_sf"/>
</dbReference>
<sequence>MPQPRIDPRTQRRSRAARRVRDLLRAAIIHEEFPAGALPGEAELMLSFSASRQVVRDALALLRDEGLVKRVQGTGTFSVASKVRHDFGHLHGPPRTVASNRVLGVSRETAAPRVADRLQIPRDSTCGVVEYLTSLDDEPYYVCTAYVPLWLLPAVERGSEVAEWYAVYEAAGHELGVSDWAVEATLADELVAGLLDIVPGAPLMLFERLIRDAAGRPLEYGVSRVRGDRIALITQLPRRDLPLEVPVPRQPLREEV</sequence>
<gene>
    <name evidence="5" type="ORF">ACFSCY_26945</name>
</gene>
<keyword evidence="1" id="KW-0805">Transcription regulation</keyword>
<evidence type="ECO:0000313" key="5">
    <source>
        <dbReference type="EMBL" id="MFD1533067.1"/>
    </source>
</evidence>
<evidence type="ECO:0000259" key="4">
    <source>
        <dbReference type="PROSITE" id="PS50949"/>
    </source>
</evidence>
<dbReference type="PANTHER" id="PTHR44846:SF17">
    <property type="entry name" value="GNTR-FAMILY TRANSCRIPTIONAL REGULATOR"/>
    <property type="match status" value="1"/>
</dbReference>
<dbReference type="Pfam" id="PF07702">
    <property type="entry name" value="UTRA"/>
    <property type="match status" value="1"/>
</dbReference>
<dbReference type="SMART" id="SM00866">
    <property type="entry name" value="UTRA"/>
    <property type="match status" value="1"/>
</dbReference>